<dbReference type="PANTHER" id="PTHR18806">
    <property type="entry name" value="RBM25 PROTEIN"/>
    <property type="match status" value="1"/>
</dbReference>
<evidence type="ECO:0000313" key="3">
    <source>
        <dbReference type="Proteomes" id="UP000230423"/>
    </source>
</evidence>
<feature type="region of interest" description="Disordered" evidence="1">
    <location>
        <begin position="1"/>
        <end position="23"/>
    </location>
</feature>
<evidence type="ECO:0000313" key="2">
    <source>
        <dbReference type="EMBL" id="PIO64053.1"/>
    </source>
</evidence>
<dbReference type="PANTHER" id="PTHR18806:SF4">
    <property type="entry name" value="RNA-BINDING PROTEIN 25"/>
    <property type="match status" value="1"/>
</dbReference>
<accession>A0A2G9U1F4</accession>
<name>A0A2G9U1F4_TELCI</name>
<dbReference type="GO" id="GO:0005681">
    <property type="term" value="C:spliceosomal complex"/>
    <property type="evidence" value="ECO:0007669"/>
    <property type="project" value="TreeGrafter"/>
</dbReference>
<feature type="compositionally biased region" description="Polar residues" evidence="1">
    <location>
        <begin position="1"/>
        <end position="17"/>
    </location>
</feature>
<evidence type="ECO:0000256" key="1">
    <source>
        <dbReference type="SAM" id="MobiDB-lite"/>
    </source>
</evidence>
<proteinExistence type="predicted"/>
<protein>
    <recommendedName>
        <fullName evidence="4">PWI domain-containing protein</fullName>
    </recommendedName>
</protein>
<dbReference type="GO" id="GO:0003729">
    <property type="term" value="F:mRNA binding"/>
    <property type="evidence" value="ECO:0007669"/>
    <property type="project" value="TreeGrafter"/>
</dbReference>
<dbReference type="GO" id="GO:0000381">
    <property type="term" value="P:regulation of alternative mRNA splicing, via spliceosome"/>
    <property type="evidence" value="ECO:0007669"/>
    <property type="project" value="TreeGrafter"/>
</dbReference>
<gene>
    <name evidence="2" type="ORF">TELCIR_14331</name>
</gene>
<evidence type="ECO:0008006" key="4">
    <source>
        <dbReference type="Google" id="ProtNLM"/>
    </source>
</evidence>
<dbReference type="Proteomes" id="UP000230423">
    <property type="component" value="Unassembled WGS sequence"/>
</dbReference>
<dbReference type="OrthoDB" id="6275295at2759"/>
<keyword evidence="3" id="KW-1185">Reference proteome</keyword>
<dbReference type="AlphaFoldDB" id="A0A2G9U1F4"/>
<reference evidence="2 3" key="1">
    <citation type="submission" date="2015-09" db="EMBL/GenBank/DDBJ databases">
        <title>Draft genome of the parasitic nematode Teladorsagia circumcincta isolate WARC Sus (inbred).</title>
        <authorList>
            <person name="Mitreva M."/>
        </authorList>
    </citation>
    <scope>NUCLEOTIDE SEQUENCE [LARGE SCALE GENOMIC DNA]</scope>
    <source>
        <strain evidence="2 3">S</strain>
    </source>
</reference>
<organism evidence="2 3">
    <name type="scientific">Teladorsagia circumcincta</name>
    <name type="common">Brown stomach worm</name>
    <name type="synonym">Ostertagia circumcincta</name>
    <dbReference type="NCBI Taxonomy" id="45464"/>
    <lineage>
        <taxon>Eukaryota</taxon>
        <taxon>Metazoa</taxon>
        <taxon>Ecdysozoa</taxon>
        <taxon>Nematoda</taxon>
        <taxon>Chromadorea</taxon>
        <taxon>Rhabditida</taxon>
        <taxon>Rhabditina</taxon>
        <taxon>Rhabditomorpha</taxon>
        <taxon>Strongyloidea</taxon>
        <taxon>Trichostrongylidae</taxon>
        <taxon>Teladorsagia</taxon>
    </lineage>
</organism>
<dbReference type="Gene3D" id="1.20.1390.10">
    <property type="entry name" value="PWI domain"/>
    <property type="match status" value="1"/>
</dbReference>
<dbReference type="InterPro" id="IPR052768">
    <property type="entry name" value="RBM25"/>
</dbReference>
<dbReference type="EMBL" id="KZ350272">
    <property type="protein sequence ID" value="PIO64053.1"/>
    <property type="molecule type" value="Genomic_DNA"/>
</dbReference>
<sequence>MSVSSPVTLRGASSTASLPAVPRPELNSRLNGVFGVDDEEEEGGRNKLRPFEITQEDRMETLTTDEKKRMVKDLINNIPTTKEELFAHTIDWRYVDRPLIEQRVRPWVAKKIMEFLGEVFFMINNTLSTRLSCHPPRPLLFFLNLRNIYSNSEKVVVAEGM</sequence>